<dbReference type="AlphaFoldDB" id="A0A4C1Z949"/>
<keyword evidence="1" id="KW-0479">Metal-binding</keyword>
<keyword evidence="1" id="KW-0862">Zinc</keyword>
<dbReference type="STRING" id="151549.A0A4C1Z949"/>
<evidence type="ECO:0000259" key="2">
    <source>
        <dbReference type="PROSITE" id="PS50966"/>
    </source>
</evidence>
<keyword evidence="1" id="KW-0863">Zinc-finger</keyword>
<dbReference type="InterPro" id="IPR007527">
    <property type="entry name" value="Znf_SWIM"/>
</dbReference>
<evidence type="ECO:0000256" key="1">
    <source>
        <dbReference type="PROSITE-ProRule" id="PRU00325"/>
    </source>
</evidence>
<feature type="domain" description="SWIM-type" evidence="2">
    <location>
        <begin position="65"/>
        <end position="103"/>
    </location>
</feature>
<evidence type="ECO:0000313" key="3">
    <source>
        <dbReference type="EMBL" id="GBP83663.1"/>
    </source>
</evidence>
<protein>
    <recommendedName>
        <fullName evidence="2">SWIM-type domain-containing protein</fullName>
    </recommendedName>
</protein>
<gene>
    <name evidence="3" type="ORF">EVAR_61057_1</name>
</gene>
<dbReference type="GO" id="GO:0008270">
    <property type="term" value="F:zinc ion binding"/>
    <property type="evidence" value="ECO:0007669"/>
    <property type="project" value="UniProtKB-KW"/>
</dbReference>
<dbReference type="EMBL" id="BGZK01001632">
    <property type="protein sequence ID" value="GBP83663.1"/>
    <property type="molecule type" value="Genomic_DNA"/>
</dbReference>
<keyword evidence="4" id="KW-1185">Reference proteome</keyword>
<dbReference type="OrthoDB" id="7697670at2759"/>
<organism evidence="3 4">
    <name type="scientific">Eumeta variegata</name>
    <name type="common">Bagworm moth</name>
    <name type="synonym">Eumeta japonica</name>
    <dbReference type="NCBI Taxonomy" id="151549"/>
    <lineage>
        <taxon>Eukaryota</taxon>
        <taxon>Metazoa</taxon>
        <taxon>Ecdysozoa</taxon>
        <taxon>Arthropoda</taxon>
        <taxon>Hexapoda</taxon>
        <taxon>Insecta</taxon>
        <taxon>Pterygota</taxon>
        <taxon>Neoptera</taxon>
        <taxon>Endopterygota</taxon>
        <taxon>Lepidoptera</taxon>
        <taxon>Glossata</taxon>
        <taxon>Ditrysia</taxon>
        <taxon>Tineoidea</taxon>
        <taxon>Psychidae</taxon>
        <taxon>Oiketicinae</taxon>
        <taxon>Eumeta</taxon>
    </lineage>
</organism>
<dbReference type="Proteomes" id="UP000299102">
    <property type="component" value="Unassembled WGS sequence"/>
</dbReference>
<evidence type="ECO:0000313" key="4">
    <source>
        <dbReference type="Proteomes" id="UP000299102"/>
    </source>
</evidence>
<dbReference type="PROSITE" id="PS50966">
    <property type="entry name" value="ZF_SWIM"/>
    <property type="match status" value="1"/>
</dbReference>
<accession>A0A4C1Z949</accession>
<reference evidence="3 4" key="1">
    <citation type="journal article" date="2019" name="Commun. Biol.">
        <title>The bagworm genome reveals a unique fibroin gene that provides high tensile strength.</title>
        <authorList>
            <person name="Kono N."/>
            <person name="Nakamura H."/>
            <person name="Ohtoshi R."/>
            <person name="Tomita M."/>
            <person name="Numata K."/>
            <person name="Arakawa K."/>
        </authorList>
    </citation>
    <scope>NUCLEOTIDE SEQUENCE [LARGE SCALE GENOMIC DNA]</scope>
</reference>
<name>A0A4C1Z949_EUMVA</name>
<sequence>MNIIIKTGFETITHNISFQPRTEIKGNKLVLAEQVRNVEELRHNGQSYLIRAHVIRQTSATLTPYKTILNINGARVVTGVKCDCVCNQSGKCKHVSALISYVNNTTSLAKTSNEQQWGKPSIRQFVQNKYSKGRYFEDMFLPVAKKKCSLVRPVTYCELAQESSLKQVLEAGEQSKHVTDIKEVLAKVLNEVESNLEQEDCVECLNTFFILRTEHES</sequence>
<proteinExistence type="predicted"/>
<comment type="caution">
    <text evidence="3">The sequence shown here is derived from an EMBL/GenBank/DDBJ whole genome shotgun (WGS) entry which is preliminary data.</text>
</comment>